<keyword evidence="1" id="KW-0812">Transmembrane</keyword>
<protein>
    <submittedName>
        <fullName evidence="2">Membrane protein</fullName>
    </submittedName>
</protein>
<evidence type="ECO:0000313" key="2">
    <source>
        <dbReference type="EMBL" id="MDQ0229228.1"/>
    </source>
</evidence>
<evidence type="ECO:0000256" key="1">
    <source>
        <dbReference type="SAM" id="Phobius"/>
    </source>
</evidence>
<comment type="caution">
    <text evidence="2">The sequence shown here is derived from an EMBL/GenBank/DDBJ whole genome shotgun (WGS) entry which is preliminary data.</text>
</comment>
<name>A0ABT9ZAF0_9BACI</name>
<feature type="transmembrane region" description="Helical" evidence="1">
    <location>
        <begin position="38"/>
        <end position="57"/>
    </location>
</feature>
<feature type="transmembrane region" description="Helical" evidence="1">
    <location>
        <begin position="7"/>
        <end position="26"/>
    </location>
</feature>
<evidence type="ECO:0000313" key="3">
    <source>
        <dbReference type="Proteomes" id="UP001234495"/>
    </source>
</evidence>
<keyword evidence="1" id="KW-1133">Transmembrane helix</keyword>
<reference evidence="2 3" key="1">
    <citation type="submission" date="2023-07" db="EMBL/GenBank/DDBJ databases">
        <title>Genomic Encyclopedia of Type Strains, Phase IV (KMG-IV): sequencing the most valuable type-strain genomes for metagenomic binning, comparative biology and taxonomic classification.</title>
        <authorList>
            <person name="Goeker M."/>
        </authorList>
    </citation>
    <scope>NUCLEOTIDE SEQUENCE [LARGE SCALE GENOMIC DNA]</scope>
    <source>
        <strain evidence="2 3">DSM 29005</strain>
    </source>
</reference>
<gene>
    <name evidence="2" type="ORF">J2S19_000478</name>
</gene>
<dbReference type="EMBL" id="JAUSUD010000001">
    <property type="protein sequence ID" value="MDQ0229228.1"/>
    <property type="molecule type" value="Genomic_DNA"/>
</dbReference>
<keyword evidence="3" id="KW-1185">Reference proteome</keyword>
<keyword evidence="1" id="KW-0472">Membrane</keyword>
<organism evidence="2 3">
    <name type="scientific">Metabacillus malikii</name>
    <dbReference type="NCBI Taxonomy" id="1504265"/>
    <lineage>
        <taxon>Bacteria</taxon>
        <taxon>Bacillati</taxon>
        <taxon>Bacillota</taxon>
        <taxon>Bacilli</taxon>
        <taxon>Bacillales</taxon>
        <taxon>Bacillaceae</taxon>
        <taxon>Metabacillus</taxon>
    </lineage>
</organism>
<accession>A0ABT9ZAF0</accession>
<sequence length="138" mass="15572">MLKNPSIFGLGAAILSIALWLILNFFNPYSNETNNEPTLITLFMLVFPAFIAVISFFTSRKLLMLIAFIWSLPLSLYMLMTPGIFLLFGITCFFYLLSYILMSKKKGIRILLILTGSFTSTKSKALLVPLTDQDSLIK</sequence>
<dbReference type="RefSeq" id="WP_307336544.1">
    <property type="nucleotide sequence ID" value="NZ_JAUSUD010000001.1"/>
</dbReference>
<dbReference type="Proteomes" id="UP001234495">
    <property type="component" value="Unassembled WGS sequence"/>
</dbReference>
<proteinExistence type="predicted"/>
<feature type="transmembrane region" description="Helical" evidence="1">
    <location>
        <begin position="84"/>
        <end position="102"/>
    </location>
</feature>